<name>A0ABP1PYG5_9HEXA</name>
<gene>
    <name evidence="1" type="ORF">ODALV1_LOCUS4232</name>
</gene>
<accession>A0ABP1PYG5</accession>
<proteinExistence type="predicted"/>
<protein>
    <submittedName>
        <fullName evidence="1">Uncharacterized protein</fullName>
    </submittedName>
</protein>
<dbReference type="Proteomes" id="UP001642540">
    <property type="component" value="Unassembled WGS sequence"/>
</dbReference>
<evidence type="ECO:0000313" key="2">
    <source>
        <dbReference type="Proteomes" id="UP001642540"/>
    </source>
</evidence>
<reference evidence="1 2" key="1">
    <citation type="submission" date="2024-08" db="EMBL/GenBank/DDBJ databases">
        <authorList>
            <person name="Cucini C."/>
            <person name="Frati F."/>
        </authorList>
    </citation>
    <scope>NUCLEOTIDE SEQUENCE [LARGE SCALE GENOMIC DNA]</scope>
</reference>
<comment type="caution">
    <text evidence="1">The sequence shown here is derived from an EMBL/GenBank/DDBJ whole genome shotgun (WGS) entry which is preliminary data.</text>
</comment>
<organism evidence="1 2">
    <name type="scientific">Orchesella dallaii</name>
    <dbReference type="NCBI Taxonomy" id="48710"/>
    <lineage>
        <taxon>Eukaryota</taxon>
        <taxon>Metazoa</taxon>
        <taxon>Ecdysozoa</taxon>
        <taxon>Arthropoda</taxon>
        <taxon>Hexapoda</taxon>
        <taxon>Collembola</taxon>
        <taxon>Entomobryomorpha</taxon>
        <taxon>Entomobryoidea</taxon>
        <taxon>Orchesellidae</taxon>
        <taxon>Orchesellinae</taxon>
        <taxon>Orchesella</taxon>
    </lineage>
</organism>
<keyword evidence="2" id="KW-1185">Reference proteome</keyword>
<sequence length="72" mass="7262">MPNPLPDRGAAKVEEKKALKKACANLAMAPRVIPQAADPAEAGEAAGGPQVNASLESLEGSKCCGCCPCNIV</sequence>
<dbReference type="EMBL" id="CAXLJM020000013">
    <property type="protein sequence ID" value="CAL8078947.1"/>
    <property type="molecule type" value="Genomic_DNA"/>
</dbReference>
<evidence type="ECO:0000313" key="1">
    <source>
        <dbReference type="EMBL" id="CAL8078947.1"/>
    </source>
</evidence>